<dbReference type="NCBIfam" id="TIGR03328">
    <property type="entry name" value="salvage_mtnB"/>
    <property type="match status" value="1"/>
</dbReference>
<dbReference type="SMART" id="SM01007">
    <property type="entry name" value="Aldolase_II"/>
    <property type="match status" value="1"/>
</dbReference>
<comment type="catalytic activity">
    <reaction evidence="6">
        <text>5-(methylsulfanyl)-D-ribulose 1-phosphate = 5-methylsulfanyl-2,3-dioxopentyl phosphate + H2O</text>
        <dbReference type="Rhea" id="RHEA:15549"/>
        <dbReference type="ChEBI" id="CHEBI:15377"/>
        <dbReference type="ChEBI" id="CHEBI:58548"/>
        <dbReference type="ChEBI" id="CHEBI:58828"/>
        <dbReference type="EC" id="4.2.1.109"/>
    </reaction>
</comment>
<dbReference type="GO" id="GO:0008270">
    <property type="term" value="F:zinc ion binding"/>
    <property type="evidence" value="ECO:0007669"/>
    <property type="project" value="UniProtKB-UniRule"/>
</dbReference>
<evidence type="ECO:0000256" key="4">
    <source>
        <dbReference type="ARBA" id="ARBA00023167"/>
    </source>
</evidence>
<organism evidence="8 9">
    <name type="scientific">Bacillus manliponensis</name>
    <dbReference type="NCBI Taxonomy" id="574376"/>
    <lineage>
        <taxon>Bacteria</taxon>
        <taxon>Bacillati</taxon>
        <taxon>Bacillota</taxon>
        <taxon>Bacilli</taxon>
        <taxon>Bacillales</taxon>
        <taxon>Bacillaceae</taxon>
        <taxon>Bacillus</taxon>
        <taxon>Bacillus cereus group</taxon>
    </lineage>
</organism>
<dbReference type="UniPathway" id="UPA00904">
    <property type="reaction ID" value="UER00875"/>
</dbReference>
<proteinExistence type="inferred from homology"/>
<dbReference type="PANTHER" id="PTHR10640:SF7">
    <property type="entry name" value="METHYLTHIORIBULOSE-1-PHOSPHATE DEHYDRATASE"/>
    <property type="match status" value="1"/>
</dbReference>
<protein>
    <recommendedName>
        <fullName evidence="6">Methylthioribulose-1-phosphate dehydratase</fullName>
        <shortName evidence="6">MTRu-1-P dehydratase</shortName>
        <ecNumber evidence="6">4.2.1.109</ecNumber>
    </recommendedName>
</protein>
<keyword evidence="1 6" id="KW-0028">Amino-acid biosynthesis</keyword>
<keyword evidence="2 6" id="KW-0479">Metal-binding</keyword>
<keyword evidence="3 6" id="KW-0862">Zinc</keyword>
<gene>
    <name evidence="6 8" type="primary">mtnB</name>
    <name evidence="8" type="ORF">BAMA_09540</name>
</gene>
<dbReference type="GO" id="GO:0005737">
    <property type="term" value="C:cytoplasm"/>
    <property type="evidence" value="ECO:0007669"/>
    <property type="project" value="UniProtKB-UniRule"/>
</dbReference>
<dbReference type="OrthoDB" id="9805559at2"/>
<dbReference type="EC" id="4.2.1.109" evidence="6"/>
<dbReference type="InterPro" id="IPR017714">
    <property type="entry name" value="MethylthioRu-1-P_deHdtase_MtnB"/>
</dbReference>
<evidence type="ECO:0000313" key="8">
    <source>
        <dbReference type="EMBL" id="KEK21025.1"/>
    </source>
</evidence>
<feature type="binding site" evidence="6">
    <location>
        <position position="99"/>
    </location>
    <ligand>
        <name>Zn(2+)</name>
        <dbReference type="ChEBI" id="CHEBI:29105"/>
    </ligand>
</feature>
<keyword evidence="4 6" id="KW-0486">Methionine biosynthesis</keyword>
<evidence type="ECO:0000256" key="3">
    <source>
        <dbReference type="ARBA" id="ARBA00022833"/>
    </source>
</evidence>
<comment type="similarity">
    <text evidence="6">Belongs to the aldolase class II family. MtnB subfamily.</text>
</comment>
<sequence>MKQLFRQWQELSNLKKELTNRNWFPATSGNISIKVSNDPLTFLVTASGKDKTKTTPDDFLLVDAAGIPVLETDLRPSAETLLHTHIYNETTAGCVLHVHTTDNNVITNLYESEVTLANQEIIKALNIWEEGASITIPIIENHAHIPKLGVEFKKHINGDTGAILIRNHGITVWGKDSFDTKKRLEAYEFLFQFHLKLLSIQGGVPHGANSYSRS</sequence>
<dbReference type="SUPFAM" id="SSF53639">
    <property type="entry name" value="AraD/HMP-PK domain-like"/>
    <property type="match status" value="1"/>
</dbReference>
<evidence type="ECO:0000256" key="6">
    <source>
        <dbReference type="HAMAP-Rule" id="MF_01677"/>
    </source>
</evidence>
<keyword evidence="9" id="KW-1185">Reference proteome</keyword>
<comment type="subunit">
    <text evidence="6">Homotetramer.</text>
</comment>
<dbReference type="eggNOG" id="COG0235">
    <property type="taxonomic scope" value="Bacteria"/>
</dbReference>
<comment type="function">
    <text evidence="6">Catalyzes the dehydration of methylthioribulose-1-phosphate (MTRu-1-P) into 2,3-diketo-5-methylthiopentyl-1-phosphate (DK-MTP-1-P).</text>
</comment>
<comment type="cofactor">
    <cofactor evidence="6">
        <name>Zn(2+)</name>
        <dbReference type="ChEBI" id="CHEBI:29105"/>
    </cofactor>
    <text evidence="6">Binds 1 zinc ion per subunit.</text>
</comment>
<dbReference type="GO" id="GO:0046570">
    <property type="term" value="F:methylthioribulose 1-phosphate dehydratase activity"/>
    <property type="evidence" value="ECO:0007669"/>
    <property type="project" value="UniProtKB-UniRule"/>
</dbReference>
<comment type="caution">
    <text evidence="8">The sequence shown here is derived from an EMBL/GenBank/DDBJ whole genome shotgun (WGS) entry which is preliminary data.</text>
</comment>
<dbReference type="Gene3D" id="3.40.225.10">
    <property type="entry name" value="Class II aldolase/adducin N-terminal domain"/>
    <property type="match status" value="1"/>
</dbReference>
<comment type="pathway">
    <text evidence="6">Amino-acid biosynthesis; L-methionine biosynthesis via salvage pathway; L-methionine from S-methyl-5-thio-alpha-D-ribose 1-phosphate: step 2/6.</text>
</comment>
<dbReference type="RefSeq" id="WP_034635904.1">
    <property type="nucleotide sequence ID" value="NZ_CBCSJC010000001.1"/>
</dbReference>
<feature type="binding site" evidence="6">
    <location>
        <position position="97"/>
    </location>
    <ligand>
        <name>Zn(2+)</name>
        <dbReference type="ChEBI" id="CHEBI:29105"/>
    </ligand>
</feature>
<dbReference type="AlphaFoldDB" id="A0A073K3I2"/>
<dbReference type="InterPro" id="IPR001303">
    <property type="entry name" value="Aldolase_II/adducin_N"/>
</dbReference>
<evidence type="ECO:0000256" key="1">
    <source>
        <dbReference type="ARBA" id="ARBA00022605"/>
    </source>
</evidence>
<dbReference type="GO" id="GO:0019509">
    <property type="term" value="P:L-methionine salvage from methylthioadenosine"/>
    <property type="evidence" value="ECO:0007669"/>
    <property type="project" value="UniProtKB-UniRule"/>
</dbReference>
<feature type="domain" description="Class II aldolase/adducin N-terminal" evidence="7">
    <location>
        <begin position="9"/>
        <end position="195"/>
    </location>
</feature>
<dbReference type="PANTHER" id="PTHR10640">
    <property type="entry name" value="METHYLTHIORIBULOSE-1-PHOSPHATE DEHYDRATASE"/>
    <property type="match status" value="1"/>
</dbReference>
<evidence type="ECO:0000256" key="5">
    <source>
        <dbReference type="ARBA" id="ARBA00023239"/>
    </source>
</evidence>
<dbReference type="HAMAP" id="MF_01677">
    <property type="entry name" value="Salvage_MtnB"/>
    <property type="match status" value="1"/>
</dbReference>
<accession>A0A073K3I2</accession>
<dbReference type="Proteomes" id="UP000027822">
    <property type="component" value="Unassembled WGS sequence"/>
</dbReference>
<dbReference type="STRING" id="574376.BAMA_09540"/>
<reference evidence="8 9" key="1">
    <citation type="submission" date="2014-06" db="EMBL/GenBank/DDBJ databases">
        <title>Draft genome sequence of Bacillus manliponensis JCM 15802 (MCCC 1A00708).</title>
        <authorList>
            <person name="Lai Q."/>
            <person name="Liu Y."/>
            <person name="Shao Z."/>
        </authorList>
    </citation>
    <scope>NUCLEOTIDE SEQUENCE [LARGE SCALE GENOMIC DNA]</scope>
    <source>
        <strain evidence="8 9">JCM 15802</strain>
    </source>
</reference>
<evidence type="ECO:0000259" key="7">
    <source>
        <dbReference type="SMART" id="SM01007"/>
    </source>
</evidence>
<name>A0A073K3I2_9BACI</name>
<keyword evidence="5 6" id="KW-0456">Lyase</keyword>
<dbReference type="InterPro" id="IPR036409">
    <property type="entry name" value="Aldolase_II/adducin_N_sf"/>
</dbReference>
<dbReference type="EMBL" id="JOTN01000002">
    <property type="protein sequence ID" value="KEK21025.1"/>
    <property type="molecule type" value="Genomic_DNA"/>
</dbReference>
<evidence type="ECO:0000313" key="9">
    <source>
        <dbReference type="Proteomes" id="UP000027822"/>
    </source>
</evidence>
<dbReference type="FunFam" id="3.40.225.10:FF:000007">
    <property type="entry name" value="Methylthioribulose-1-phosphate dehydratase"/>
    <property type="match status" value="1"/>
</dbReference>
<dbReference type="NCBIfam" id="NF005244">
    <property type="entry name" value="PRK06754.1"/>
    <property type="match status" value="1"/>
</dbReference>
<dbReference type="Pfam" id="PF00596">
    <property type="entry name" value="Aldolase_II"/>
    <property type="match status" value="1"/>
</dbReference>
<evidence type="ECO:0000256" key="2">
    <source>
        <dbReference type="ARBA" id="ARBA00022723"/>
    </source>
</evidence>